<dbReference type="Pfam" id="PF08911">
    <property type="entry name" value="NUP50"/>
    <property type="match status" value="1"/>
</dbReference>
<dbReference type="InterPro" id="IPR011993">
    <property type="entry name" value="PH-like_dom_sf"/>
</dbReference>
<dbReference type="Gene3D" id="2.30.29.30">
    <property type="entry name" value="Pleckstrin-homology domain (PH domain)/Phosphotyrosine-binding domain (PTB)"/>
    <property type="match status" value="1"/>
</dbReference>
<keyword evidence="5" id="KW-0653">Protein transport</keyword>
<feature type="compositionally biased region" description="Polar residues" evidence="10">
    <location>
        <begin position="432"/>
        <end position="451"/>
    </location>
</feature>
<dbReference type="InterPro" id="IPR045255">
    <property type="entry name" value="RanBP1-like"/>
</dbReference>
<keyword evidence="7" id="KW-0811">Translocation</keyword>
<dbReference type="SUPFAM" id="SSF50729">
    <property type="entry name" value="PH domain-like"/>
    <property type="match status" value="1"/>
</dbReference>
<comment type="subcellular location">
    <subcellularLocation>
        <location evidence="1">Nucleus</location>
        <location evidence="1">Nuclear pore complex</location>
    </subcellularLocation>
</comment>
<keyword evidence="3" id="KW-0677">Repeat</keyword>
<dbReference type="GO" id="GO:0015031">
    <property type="term" value="P:protein transport"/>
    <property type="evidence" value="ECO:0007669"/>
    <property type="project" value="UniProtKB-KW"/>
</dbReference>
<evidence type="ECO:0000256" key="4">
    <source>
        <dbReference type="ARBA" id="ARBA00022816"/>
    </source>
</evidence>
<name>A0A0D6QUU4_ARACU</name>
<keyword evidence="4" id="KW-0509">mRNA transport</keyword>
<evidence type="ECO:0000256" key="3">
    <source>
        <dbReference type="ARBA" id="ARBA00022737"/>
    </source>
</evidence>
<sequence>MGDGKNVLPPSKKRVAGRQLSRDDDPDAEEDVCDETGTFQKATDEVLATRRIVKVRRNASASTGAANPFAGIQLVPPPSASAAGESTTKVPETTLPRGVIRQSCDAQEEQAVKSNEDANDGKNENEATSGPEMKTTDAFLSEAKEDCDTKATDGSVNDEDSKSKGEAQPLLTEAAKENGDGEKDDERELNETAKEENSVEADKKVTSTPEPPVAVNCFQQLSSTQNAFAGISGTGFSSTFFSFGVLPKPGTTPSVSFSSALTGTGPLFGTKASGNEGSSHVNATNGASTRVFGVPATENATTISGSGVPALQEVPVETGEEKEKAVFVADAVLFEYISGGWKERGKGELKVNVSTTDTGKARLVMRSKGNYRLILNANLFPDMKLANMDKRGVTFVCMNSAGEAKEGLSTFALKFKDGSMVENFRGAVEANKGSSSGGLKTPENSPKASEF</sequence>
<evidence type="ECO:0000313" key="12">
    <source>
        <dbReference type="EMBL" id="JAG95362.1"/>
    </source>
</evidence>
<accession>A0A0D6QUU4</accession>
<keyword evidence="9" id="KW-0539">Nucleus</keyword>
<dbReference type="EMBL" id="GCKF01040776">
    <property type="protein sequence ID" value="JAG95362.1"/>
    <property type="molecule type" value="Transcribed_RNA"/>
</dbReference>
<protein>
    <recommendedName>
        <fullName evidence="11">RanBD1 domain-containing protein</fullName>
    </recommendedName>
</protein>
<dbReference type="Pfam" id="PF00638">
    <property type="entry name" value="Ran_BP1"/>
    <property type="match status" value="1"/>
</dbReference>
<dbReference type="GO" id="GO:0005643">
    <property type="term" value="C:nuclear pore"/>
    <property type="evidence" value="ECO:0007669"/>
    <property type="project" value="UniProtKB-SubCell"/>
</dbReference>
<keyword evidence="2" id="KW-0813">Transport</keyword>
<keyword evidence="8" id="KW-0906">Nuclear pore complex</keyword>
<reference evidence="12" key="1">
    <citation type="submission" date="2015-03" db="EMBL/GenBank/DDBJ databases">
        <title>A transcriptome of Araucaria cunninghamii, an australian fine timber species.</title>
        <authorList>
            <person name="Jing Yi C.J.Y."/>
            <person name="Yin San L.Y.S."/>
            <person name="Abdul Karim S.S."/>
            <person name="Wan Azmi N.N."/>
            <person name="Hercus R.R."/>
            <person name="Croft L.L."/>
        </authorList>
    </citation>
    <scope>NUCLEOTIDE SEQUENCE</scope>
    <source>
        <strain evidence="12">MI0301</strain>
        <tissue evidence="12">Leaf</tissue>
    </source>
</reference>
<dbReference type="InterPro" id="IPR045207">
    <property type="entry name" value="RanBD_NUP50_plant"/>
</dbReference>
<evidence type="ECO:0000256" key="5">
    <source>
        <dbReference type="ARBA" id="ARBA00022927"/>
    </source>
</evidence>
<feature type="compositionally biased region" description="Basic and acidic residues" evidence="10">
    <location>
        <begin position="142"/>
        <end position="151"/>
    </location>
</feature>
<evidence type="ECO:0000256" key="2">
    <source>
        <dbReference type="ARBA" id="ARBA00022448"/>
    </source>
</evidence>
<evidence type="ECO:0000256" key="6">
    <source>
        <dbReference type="ARBA" id="ARBA00022990"/>
    </source>
</evidence>
<feature type="domain" description="RanBD1" evidence="11">
    <location>
        <begin position="308"/>
        <end position="429"/>
    </location>
</feature>
<feature type="region of interest" description="Disordered" evidence="10">
    <location>
        <begin position="56"/>
        <end position="211"/>
    </location>
</feature>
<dbReference type="InterPro" id="IPR000156">
    <property type="entry name" value="Ran_bind_dom"/>
</dbReference>
<feature type="compositionally biased region" description="Acidic residues" evidence="10">
    <location>
        <begin position="24"/>
        <end position="34"/>
    </location>
</feature>
<keyword evidence="6" id="KW-0007">Acetylation</keyword>
<evidence type="ECO:0000256" key="7">
    <source>
        <dbReference type="ARBA" id="ARBA00023010"/>
    </source>
</evidence>
<feature type="region of interest" description="Disordered" evidence="10">
    <location>
        <begin position="1"/>
        <end position="36"/>
    </location>
</feature>
<dbReference type="PROSITE" id="PS50196">
    <property type="entry name" value="RANBD1"/>
    <property type="match status" value="1"/>
</dbReference>
<feature type="compositionally biased region" description="Basic and acidic residues" evidence="10">
    <location>
        <begin position="110"/>
        <end position="125"/>
    </location>
</feature>
<feature type="region of interest" description="Disordered" evidence="10">
    <location>
        <begin position="430"/>
        <end position="451"/>
    </location>
</feature>
<dbReference type="PANTHER" id="PTHR23138:SF142">
    <property type="entry name" value="RAN-BINDING PROTEIN 3B-RELATED"/>
    <property type="match status" value="1"/>
</dbReference>
<dbReference type="SMART" id="SM00160">
    <property type="entry name" value="RanBD"/>
    <property type="match status" value="1"/>
</dbReference>
<evidence type="ECO:0000259" key="11">
    <source>
        <dbReference type="PROSITE" id="PS50196"/>
    </source>
</evidence>
<evidence type="ECO:0000256" key="10">
    <source>
        <dbReference type="SAM" id="MobiDB-lite"/>
    </source>
</evidence>
<dbReference type="GO" id="GO:0051028">
    <property type="term" value="P:mRNA transport"/>
    <property type="evidence" value="ECO:0007669"/>
    <property type="project" value="UniProtKB-KW"/>
</dbReference>
<evidence type="ECO:0000256" key="8">
    <source>
        <dbReference type="ARBA" id="ARBA00023132"/>
    </source>
</evidence>
<dbReference type="InterPro" id="IPR015007">
    <property type="entry name" value="NUP2/50/61"/>
</dbReference>
<evidence type="ECO:0000256" key="9">
    <source>
        <dbReference type="ARBA" id="ARBA00023242"/>
    </source>
</evidence>
<dbReference type="AlphaFoldDB" id="A0A0D6QUU4"/>
<feature type="compositionally biased region" description="Basic and acidic residues" evidence="10">
    <location>
        <begin position="174"/>
        <end position="205"/>
    </location>
</feature>
<proteinExistence type="predicted"/>
<evidence type="ECO:0000256" key="1">
    <source>
        <dbReference type="ARBA" id="ARBA00004567"/>
    </source>
</evidence>
<dbReference type="CDD" id="cd13169">
    <property type="entry name" value="RanBD_NUP50_plant"/>
    <property type="match status" value="1"/>
</dbReference>
<dbReference type="PANTHER" id="PTHR23138">
    <property type="entry name" value="RAN BINDING PROTEIN"/>
    <property type="match status" value="1"/>
</dbReference>
<organism evidence="12">
    <name type="scientific">Araucaria cunninghamii</name>
    <name type="common">Hoop pine</name>
    <name type="synonym">Moreton Bay pine</name>
    <dbReference type="NCBI Taxonomy" id="56994"/>
    <lineage>
        <taxon>Eukaryota</taxon>
        <taxon>Viridiplantae</taxon>
        <taxon>Streptophyta</taxon>
        <taxon>Embryophyta</taxon>
        <taxon>Tracheophyta</taxon>
        <taxon>Spermatophyta</taxon>
        <taxon>Pinopsida</taxon>
        <taxon>Pinidae</taxon>
        <taxon>Conifers II</taxon>
        <taxon>Araucariales</taxon>
        <taxon>Araucariaceae</taxon>
        <taxon>Araucaria</taxon>
    </lineage>
</organism>